<gene>
    <name evidence="2" type="ORF">HQ497_11770</name>
</gene>
<feature type="transmembrane region" description="Helical" evidence="1">
    <location>
        <begin position="20"/>
        <end position="48"/>
    </location>
</feature>
<dbReference type="Pfam" id="PF19883">
    <property type="entry name" value="DUF6356"/>
    <property type="match status" value="1"/>
</dbReference>
<keyword evidence="1" id="KW-0472">Membrane</keyword>
<keyword evidence="1" id="KW-1133">Transmembrane helix</keyword>
<comment type="caution">
    <text evidence="2">The sequence shown here is derived from an EMBL/GenBank/DDBJ whole genome shotgun (WGS) entry which is preliminary data.</text>
</comment>
<protein>
    <recommendedName>
        <fullName evidence="4">Capsule biosynthesis protein</fullName>
    </recommendedName>
</protein>
<dbReference type="EMBL" id="JABMOJ010000446">
    <property type="protein sequence ID" value="NQV66030.1"/>
    <property type="molecule type" value="Genomic_DNA"/>
</dbReference>
<organism evidence="2 3">
    <name type="scientific">SAR86 cluster bacterium</name>
    <dbReference type="NCBI Taxonomy" id="2030880"/>
    <lineage>
        <taxon>Bacteria</taxon>
        <taxon>Pseudomonadati</taxon>
        <taxon>Pseudomonadota</taxon>
        <taxon>Gammaproteobacteria</taxon>
        <taxon>SAR86 cluster</taxon>
    </lineage>
</organism>
<dbReference type="AlphaFoldDB" id="A0A973A9A8"/>
<keyword evidence="1" id="KW-0812">Transmembrane</keyword>
<dbReference type="InterPro" id="IPR045936">
    <property type="entry name" value="DUF6356"/>
</dbReference>
<name>A0A973A9A8_9GAMM</name>
<evidence type="ECO:0000256" key="1">
    <source>
        <dbReference type="SAM" id="Phobius"/>
    </source>
</evidence>
<dbReference type="Proteomes" id="UP000754644">
    <property type="component" value="Unassembled WGS sequence"/>
</dbReference>
<evidence type="ECO:0008006" key="4">
    <source>
        <dbReference type="Google" id="ProtNLM"/>
    </source>
</evidence>
<reference evidence="2" key="1">
    <citation type="submission" date="2020-05" db="EMBL/GenBank/DDBJ databases">
        <title>Sulfur intermediates as new biogeochemical hubs in an aquatic model microbial ecosystem.</title>
        <authorList>
            <person name="Vigneron A."/>
        </authorList>
    </citation>
    <scope>NUCLEOTIDE SEQUENCE</scope>
    <source>
        <strain evidence="2">Bin.250</strain>
    </source>
</reference>
<accession>A0A973A9A8</accession>
<sequence>MLNRIFLEHPASVNESYSAHFLVAAGFGLRLLVAAGVCLVHAILPCLFASTGSKMIHDLHKRMVTHRVHHDA</sequence>
<evidence type="ECO:0000313" key="3">
    <source>
        <dbReference type="Proteomes" id="UP000754644"/>
    </source>
</evidence>
<evidence type="ECO:0000313" key="2">
    <source>
        <dbReference type="EMBL" id="NQV66030.1"/>
    </source>
</evidence>
<proteinExistence type="predicted"/>